<gene>
    <name evidence="1" type="ORF">G3N55_02770</name>
</gene>
<dbReference type="Proteomes" id="UP000469346">
    <property type="component" value="Unassembled WGS sequence"/>
</dbReference>
<organism evidence="1 2">
    <name type="scientific">Dissulfurirhabdus thermomarina</name>
    <dbReference type="NCBI Taxonomy" id="1765737"/>
    <lineage>
        <taxon>Bacteria</taxon>
        <taxon>Deltaproteobacteria</taxon>
        <taxon>Dissulfurirhabdaceae</taxon>
        <taxon>Dissulfurirhabdus</taxon>
    </lineage>
</organism>
<dbReference type="EMBL" id="JAAGRR010000017">
    <property type="protein sequence ID" value="NDY41776.1"/>
    <property type="molecule type" value="Genomic_DNA"/>
</dbReference>
<dbReference type="RefSeq" id="WP_163297932.1">
    <property type="nucleotide sequence ID" value="NZ_JAAGRR010000017.1"/>
</dbReference>
<accession>A0A6N9TTF5</accession>
<sequence>MTIPEAKKLLRRLKVGEKLGLPCRDGRTCREILAVIKRNARYHLLGVKNELNGLKIWVKRKT</sequence>
<dbReference type="AlphaFoldDB" id="A0A6N9TTF5"/>
<evidence type="ECO:0000313" key="2">
    <source>
        <dbReference type="Proteomes" id="UP000469346"/>
    </source>
</evidence>
<evidence type="ECO:0000313" key="1">
    <source>
        <dbReference type="EMBL" id="NDY41776.1"/>
    </source>
</evidence>
<comment type="caution">
    <text evidence="1">The sequence shown here is derived from an EMBL/GenBank/DDBJ whole genome shotgun (WGS) entry which is preliminary data.</text>
</comment>
<name>A0A6N9TTF5_DISTH</name>
<reference evidence="1 2" key="1">
    <citation type="submission" date="2020-02" db="EMBL/GenBank/DDBJ databases">
        <title>Comparative genomics of sulfur disproportionating microorganisms.</title>
        <authorList>
            <person name="Ward L.M."/>
            <person name="Bertran E."/>
            <person name="Johnston D.T."/>
        </authorList>
    </citation>
    <scope>NUCLEOTIDE SEQUENCE [LARGE SCALE GENOMIC DNA]</scope>
    <source>
        <strain evidence="1 2">DSM 100025</strain>
    </source>
</reference>
<keyword evidence="2" id="KW-1185">Reference proteome</keyword>
<protein>
    <recommendedName>
        <fullName evidence="3">Sulfurtransferase TusA family protein</fullName>
    </recommendedName>
</protein>
<evidence type="ECO:0008006" key="3">
    <source>
        <dbReference type="Google" id="ProtNLM"/>
    </source>
</evidence>
<proteinExistence type="predicted"/>